<sequence length="377" mass="42726">MNNMITYAETMMDSFAVRPFNSVDSLILSWVSYMRFPESMSEIRSWRGMGIRELLCAEYFSEMFADLWNPEGNRQLLFALAASPRFRGITVCGYVEQLDREREKQFSATTFRIGPELSYVAFRGTDDTIVGWKEDFNMAFQCPVPSQEAAVGYLSEAALHTQGTLLTGGHSKGGNLSVYAAAKCAPEIRERIRKIYSHDGPGFQETVLSSEAFQHTLPKVEKTIPQSSLVGMLLENQEDYLVVRSSSVSLWQHDPFSWMVEDGQFCMLSGLTPGAKMRDAALNEWIRNLSEEERERFVDALFEVIAVNGIDTISEFSSGWKKNIPAAFQKVSQLDAETREFVFCALRNLASLRMKNFPELFKVPRSQEPKKSPEPET</sequence>
<evidence type="ECO:0000313" key="2">
    <source>
        <dbReference type="Proteomes" id="UP000005561"/>
    </source>
</evidence>
<dbReference type="InterPro" id="IPR024499">
    <property type="entry name" value="Mbeg1-like"/>
</dbReference>
<dbReference type="eggNOG" id="COG1073">
    <property type="taxonomic scope" value="Bacteria"/>
</dbReference>
<evidence type="ECO:0000313" key="1">
    <source>
        <dbReference type="EMBL" id="EET61190.1"/>
    </source>
</evidence>
<protein>
    <recommendedName>
        <fullName evidence="3">DUF2974 domain-containing protein</fullName>
    </recommendedName>
</protein>
<proteinExistence type="predicted"/>
<dbReference type="Proteomes" id="UP000005561">
    <property type="component" value="Unassembled WGS sequence"/>
</dbReference>
<organism evidence="1 2">
    <name type="scientific">Marvinbryantia formatexigens DSM 14469</name>
    <dbReference type="NCBI Taxonomy" id="478749"/>
    <lineage>
        <taxon>Bacteria</taxon>
        <taxon>Bacillati</taxon>
        <taxon>Bacillota</taxon>
        <taxon>Clostridia</taxon>
        <taxon>Lachnospirales</taxon>
        <taxon>Lachnospiraceae</taxon>
        <taxon>Marvinbryantia</taxon>
    </lineage>
</organism>
<dbReference type="EMBL" id="ACCL02000007">
    <property type="protein sequence ID" value="EET61190.1"/>
    <property type="molecule type" value="Genomic_DNA"/>
</dbReference>
<keyword evidence="2" id="KW-1185">Reference proteome</keyword>
<dbReference type="InterPro" id="IPR029058">
    <property type="entry name" value="AB_hydrolase_fold"/>
</dbReference>
<dbReference type="RefSeq" id="WP_006861628.1">
    <property type="nucleotide sequence ID" value="NZ_ACCL02000007.1"/>
</dbReference>
<name>C6LDY6_9FIRM</name>
<evidence type="ECO:0008006" key="3">
    <source>
        <dbReference type="Google" id="ProtNLM"/>
    </source>
</evidence>
<gene>
    <name evidence="1" type="ORF">BRYFOR_06835</name>
</gene>
<reference evidence="1" key="1">
    <citation type="submission" date="2009-07" db="EMBL/GenBank/DDBJ databases">
        <authorList>
            <person name="Weinstock G."/>
            <person name="Sodergren E."/>
            <person name="Clifton S."/>
            <person name="Fulton L."/>
            <person name="Fulton B."/>
            <person name="Courtney L."/>
            <person name="Fronick C."/>
            <person name="Harrison M."/>
            <person name="Strong C."/>
            <person name="Farmer C."/>
            <person name="Delahaunty K."/>
            <person name="Markovic C."/>
            <person name="Hall O."/>
            <person name="Minx P."/>
            <person name="Tomlinson C."/>
            <person name="Mitreva M."/>
            <person name="Nelson J."/>
            <person name="Hou S."/>
            <person name="Wollam A."/>
            <person name="Pepin K.H."/>
            <person name="Johnson M."/>
            <person name="Bhonagiri V."/>
            <person name="Nash W.E."/>
            <person name="Warren W."/>
            <person name="Chinwalla A."/>
            <person name="Mardis E.R."/>
            <person name="Wilson R.K."/>
        </authorList>
    </citation>
    <scope>NUCLEOTIDE SEQUENCE [LARGE SCALE GENOMIC DNA]</scope>
    <source>
        <strain evidence="1">DSM 14469</strain>
    </source>
</reference>
<dbReference type="STRING" id="168384.SAMN05660368_01148"/>
<comment type="caution">
    <text evidence="1">The sequence shown here is derived from an EMBL/GenBank/DDBJ whole genome shotgun (WGS) entry which is preliminary data.</text>
</comment>
<dbReference type="Pfam" id="PF11187">
    <property type="entry name" value="Mbeg1-like"/>
    <property type="match status" value="1"/>
</dbReference>
<dbReference type="AlphaFoldDB" id="C6LDY6"/>
<dbReference type="SUPFAM" id="SSF53474">
    <property type="entry name" value="alpha/beta-Hydrolases"/>
    <property type="match status" value="1"/>
</dbReference>
<accession>C6LDY6</accession>